<evidence type="ECO:0000259" key="12">
    <source>
        <dbReference type="PROSITE" id="PS50011"/>
    </source>
</evidence>
<dbReference type="InterPro" id="IPR018392">
    <property type="entry name" value="LysM"/>
</dbReference>
<evidence type="ECO:0000259" key="13">
    <source>
        <dbReference type="PROSITE" id="PS51782"/>
    </source>
</evidence>
<keyword evidence="4 11" id="KW-0732">Signal</keyword>
<evidence type="ECO:0000256" key="11">
    <source>
        <dbReference type="SAM" id="SignalP"/>
    </source>
</evidence>
<dbReference type="Proteomes" id="UP000295252">
    <property type="component" value="Chromosome VI"/>
</dbReference>
<keyword evidence="2" id="KW-1003">Cell membrane</keyword>
<keyword evidence="7 10" id="KW-1133">Transmembrane helix</keyword>
<reference evidence="15" key="1">
    <citation type="journal article" date="2014" name="Science">
        <title>The coffee genome provides insight into the convergent evolution of caffeine biosynthesis.</title>
        <authorList>
            <person name="Denoeud F."/>
            <person name="Carretero-Paulet L."/>
            <person name="Dereeper A."/>
            <person name="Droc G."/>
            <person name="Guyot R."/>
            <person name="Pietrella M."/>
            <person name="Zheng C."/>
            <person name="Alberti A."/>
            <person name="Anthony F."/>
            <person name="Aprea G."/>
            <person name="Aury J.M."/>
            <person name="Bento P."/>
            <person name="Bernard M."/>
            <person name="Bocs S."/>
            <person name="Campa C."/>
            <person name="Cenci A."/>
            <person name="Combes M.C."/>
            <person name="Crouzillat D."/>
            <person name="Da Silva C."/>
            <person name="Daddiego L."/>
            <person name="De Bellis F."/>
            <person name="Dussert S."/>
            <person name="Garsmeur O."/>
            <person name="Gayraud T."/>
            <person name="Guignon V."/>
            <person name="Jahn K."/>
            <person name="Jamilloux V."/>
            <person name="Joet T."/>
            <person name="Labadie K."/>
            <person name="Lan T."/>
            <person name="Leclercq J."/>
            <person name="Lepelley M."/>
            <person name="Leroy T."/>
            <person name="Li L.T."/>
            <person name="Librado P."/>
            <person name="Lopez L."/>
            <person name="Munoz A."/>
            <person name="Noel B."/>
            <person name="Pallavicini A."/>
            <person name="Perrotta G."/>
            <person name="Poncet V."/>
            <person name="Pot D."/>
            <person name="Priyono X."/>
            <person name="Rigoreau M."/>
            <person name="Rouard M."/>
            <person name="Rozas J."/>
            <person name="Tranchant-Dubreuil C."/>
            <person name="VanBuren R."/>
            <person name="Zhang Q."/>
            <person name="Andrade A.C."/>
            <person name="Argout X."/>
            <person name="Bertrand B."/>
            <person name="de Kochko A."/>
            <person name="Graziosi G."/>
            <person name="Henry R.J."/>
            <person name="Jayarama X."/>
            <person name="Ming R."/>
            <person name="Nagai C."/>
            <person name="Rounsley S."/>
            <person name="Sankoff D."/>
            <person name="Giuliano G."/>
            <person name="Albert V.A."/>
            <person name="Wincker P."/>
            <person name="Lashermes P."/>
        </authorList>
    </citation>
    <scope>NUCLEOTIDE SEQUENCE [LARGE SCALE GENOMIC DNA]</scope>
    <source>
        <strain evidence="15">cv. DH200-94</strain>
    </source>
</reference>
<dbReference type="PROSITE" id="PS50011">
    <property type="entry name" value="PROTEIN_KINASE_DOM"/>
    <property type="match status" value="1"/>
</dbReference>
<dbReference type="Pfam" id="PF23472">
    <property type="entry name" value="LysM2_CERK1_LYK3_4_5"/>
    <property type="match status" value="1"/>
</dbReference>
<comment type="subcellular location">
    <subcellularLocation>
        <location evidence="1">Cell membrane</location>
        <topology evidence="1">Single-pass membrane protein</topology>
    </subcellularLocation>
</comment>
<proteinExistence type="predicted"/>
<dbReference type="InterPro" id="IPR036779">
    <property type="entry name" value="LysM_dom_sf"/>
</dbReference>
<keyword evidence="15" id="KW-1185">Reference proteome</keyword>
<keyword evidence="5" id="KW-0547">Nucleotide-binding</keyword>
<feature type="chain" id="PRO_5001655275" description="Protein kinase domain-containing protein" evidence="11">
    <location>
        <begin position="23"/>
        <end position="618"/>
    </location>
</feature>
<dbReference type="InterPro" id="IPR056561">
    <property type="entry name" value="NFP_LYK_LysM1"/>
</dbReference>
<dbReference type="InterPro" id="IPR052611">
    <property type="entry name" value="Plant_RLK_LysM"/>
</dbReference>
<evidence type="ECO:0000256" key="3">
    <source>
        <dbReference type="ARBA" id="ARBA00022692"/>
    </source>
</evidence>
<keyword evidence="3 10" id="KW-0812">Transmembrane</keyword>
<dbReference type="InParanoid" id="A0A068UW23"/>
<dbReference type="InterPro" id="IPR000719">
    <property type="entry name" value="Prot_kinase_dom"/>
</dbReference>
<dbReference type="GO" id="GO:0005524">
    <property type="term" value="F:ATP binding"/>
    <property type="evidence" value="ECO:0007669"/>
    <property type="project" value="UniProtKB-KW"/>
</dbReference>
<dbReference type="SUPFAM" id="SSF56112">
    <property type="entry name" value="Protein kinase-like (PK-like)"/>
    <property type="match status" value="1"/>
</dbReference>
<dbReference type="GO" id="GO:0051707">
    <property type="term" value="P:response to other organism"/>
    <property type="evidence" value="ECO:0007669"/>
    <property type="project" value="UniProtKB-ARBA"/>
</dbReference>
<keyword evidence="8 10" id="KW-0472">Membrane</keyword>
<dbReference type="Gene3D" id="1.10.510.10">
    <property type="entry name" value="Transferase(Phosphotransferase) domain 1"/>
    <property type="match status" value="1"/>
</dbReference>
<evidence type="ECO:0000256" key="4">
    <source>
        <dbReference type="ARBA" id="ARBA00022729"/>
    </source>
</evidence>
<evidence type="ECO:0000256" key="8">
    <source>
        <dbReference type="ARBA" id="ARBA00023136"/>
    </source>
</evidence>
<evidence type="ECO:0000313" key="15">
    <source>
        <dbReference type="Proteomes" id="UP000295252"/>
    </source>
</evidence>
<dbReference type="OMA" id="FIVYRAQ"/>
<evidence type="ECO:0000256" key="10">
    <source>
        <dbReference type="SAM" id="Phobius"/>
    </source>
</evidence>
<feature type="domain" description="Protein kinase" evidence="12">
    <location>
        <begin position="317"/>
        <end position="618"/>
    </location>
</feature>
<dbReference type="InterPro" id="IPR056562">
    <property type="entry name" value="LysM2_CERK1_LYK3_4_5"/>
</dbReference>
<dbReference type="OrthoDB" id="60033at2759"/>
<dbReference type="SMART" id="SM00257">
    <property type="entry name" value="LysM"/>
    <property type="match status" value="2"/>
</dbReference>
<dbReference type="PANTHER" id="PTHR45927:SF9">
    <property type="entry name" value="FAMILY PROTEIN _ PEPTIDOGLYCAN-BINDING LYSM DOMAIN-CONTAINING PROTEIN, PUTATIVE-RELATED"/>
    <property type="match status" value="1"/>
</dbReference>
<feature type="domain" description="LysM" evidence="13">
    <location>
        <begin position="55"/>
        <end position="102"/>
    </location>
</feature>
<evidence type="ECO:0000256" key="5">
    <source>
        <dbReference type="ARBA" id="ARBA00022741"/>
    </source>
</evidence>
<gene>
    <name evidence="14" type="ORF">GSCOC_T00037304001</name>
</gene>
<evidence type="ECO:0000256" key="2">
    <source>
        <dbReference type="ARBA" id="ARBA00022475"/>
    </source>
</evidence>
<dbReference type="GO" id="GO:0005886">
    <property type="term" value="C:plasma membrane"/>
    <property type="evidence" value="ECO:0007669"/>
    <property type="project" value="UniProtKB-SubCell"/>
</dbReference>
<keyword evidence="6" id="KW-0067">ATP-binding</keyword>
<dbReference type="PANTHER" id="PTHR45927">
    <property type="entry name" value="LYSM-DOMAIN RECEPTOR-LIKE KINASE-RELATED"/>
    <property type="match status" value="1"/>
</dbReference>
<evidence type="ECO:0000313" key="14">
    <source>
        <dbReference type="EMBL" id="CDP12705.1"/>
    </source>
</evidence>
<dbReference type="GO" id="GO:0004672">
    <property type="term" value="F:protein kinase activity"/>
    <property type="evidence" value="ECO:0007669"/>
    <property type="project" value="InterPro"/>
</dbReference>
<dbReference type="Pfam" id="PF07714">
    <property type="entry name" value="PK_Tyr_Ser-Thr"/>
    <property type="match status" value="1"/>
</dbReference>
<dbReference type="AlphaFoldDB" id="A0A068UW23"/>
<feature type="transmembrane region" description="Helical" evidence="10">
    <location>
        <begin position="268"/>
        <end position="294"/>
    </location>
</feature>
<evidence type="ECO:0008006" key="16">
    <source>
        <dbReference type="Google" id="ProtNLM"/>
    </source>
</evidence>
<accession>A0A068UW23</accession>
<dbReference type="Gene3D" id="3.10.350.10">
    <property type="entry name" value="LysM domain"/>
    <property type="match status" value="1"/>
</dbReference>
<name>A0A068UW23_COFCA</name>
<keyword evidence="9" id="KW-1015">Disulfide bond</keyword>
<evidence type="ECO:0000256" key="7">
    <source>
        <dbReference type="ARBA" id="ARBA00022989"/>
    </source>
</evidence>
<evidence type="ECO:0000256" key="9">
    <source>
        <dbReference type="ARBA" id="ARBA00023157"/>
    </source>
</evidence>
<dbReference type="STRING" id="49390.A0A068UW23"/>
<dbReference type="InterPro" id="IPR011009">
    <property type="entry name" value="Kinase-like_dom_sf"/>
</dbReference>
<dbReference type="InterPro" id="IPR001245">
    <property type="entry name" value="Ser-Thr/Tyr_kinase_cat_dom"/>
</dbReference>
<dbReference type="FunFam" id="1.10.510.10:FF:000468">
    <property type="entry name" value="PTI1-like tyrosine-protein kinase 3"/>
    <property type="match status" value="1"/>
</dbReference>
<dbReference type="Gene3D" id="3.30.200.20">
    <property type="entry name" value="Phosphorylase Kinase, domain 1"/>
    <property type="match status" value="1"/>
</dbReference>
<sequence length="618" mass="68573">MSLFQLIFCFCCLILMIRTAVSQHSYDSSNCTSDIQAPGSNYQCSPNSPSCETFIVYRAQKDYQTLNSIASLFSSSIAEILSYNNFSQVDQNLLQPGYEIVIPVTCFCSEDKFSRAVYQHNASRSDSLSAIACGTFEGLMTAASLRDYNQDSQGDNQSISSIQVPIKCACPNTSDIENGINYLVTYPILEHDNTSLISLKFDIPQKMLADANRLVPFHAIFPQTTLLVPLTYKPFLNPAAIVSSQDEGSSPGVLVPGISETETKSKNLFAILGGVMFAASFCIAMIYGTVCFIWRKNGQDTVKDLSRRAPRWSNFGSEFLDDMSKLKHSFTYFSMEELMVATENFSEGSLLAAGVYTGKIGDSCMVIKQISSREVANNIICILTKINHLNVVKLEGFYDGTLPYLVFELAENGSLRECLSHSNVGKQLTWNIRTQVAFDLAEGLHYLHYCTKPTYVHRNINNRNVLLTADWRAKISGFGSAKPLDVNNEKGKDYSKESAIVGREGYLAPEYLKYGQASTKVDVYAFGVVLIELLSGKEATTNGELLKNFLKSAANKELHQGSPGYLEMLEQFMDPLLEKDYPVDDALYLACLAKACMEEDPLSRPTMNDVLMVLSRIL</sequence>
<feature type="signal peptide" evidence="11">
    <location>
        <begin position="1"/>
        <end position="22"/>
    </location>
</feature>
<protein>
    <recommendedName>
        <fullName evidence="16">Protein kinase domain-containing protein</fullName>
    </recommendedName>
</protein>
<dbReference type="Gramene" id="CDP12705">
    <property type="protein sequence ID" value="CDP12705"/>
    <property type="gene ID" value="GSCOC_T00037304001"/>
</dbReference>
<organism evidence="14 15">
    <name type="scientific">Coffea canephora</name>
    <name type="common">Robusta coffee</name>
    <dbReference type="NCBI Taxonomy" id="49390"/>
    <lineage>
        <taxon>Eukaryota</taxon>
        <taxon>Viridiplantae</taxon>
        <taxon>Streptophyta</taxon>
        <taxon>Embryophyta</taxon>
        <taxon>Tracheophyta</taxon>
        <taxon>Spermatophyta</taxon>
        <taxon>Magnoliopsida</taxon>
        <taxon>eudicotyledons</taxon>
        <taxon>Gunneridae</taxon>
        <taxon>Pentapetalae</taxon>
        <taxon>asterids</taxon>
        <taxon>lamiids</taxon>
        <taxon>Gentianales</taxon>
        <taxon>Rubiaceae</taxon>
        <taxon>Ixoroideae</taxon>
        <taxon>Gardenieae complex</taxon>
        <taxon>Bertiereae - Coffeeae clade</taxon>
        <taxon>Coffeeae</taxon>
        <taxon>Coffea</taxon>
    </lineage>
</organism>
<evidence type="ECO:0000256" key="1">
    <source>
        <dbReference type="ARBA" id="ARBA00004162"/>
    </source>
</evidence>
<dbReference type="InterPro" id="IPR056563">
    <property type="entry name" value="LysM3_LYK4_5"/>
</dbReference>
<dbReference type="EMBL" id="HG739154">
    <property type="protein sequence ID" value="CDP12705.1"/>
    <property type="molecule type" value="Genomic_DNA"/>
</dbReference>
<dbReference type="PhylomeDB" id="A0A068UW23"/>
<dbReference type="Pfam" id="PF23446">
    <property type="entry name" value="LysM1_NFP_LYK"/>
    <property type="match status" value="1"/>
</dbReference>
<dbReference type="PROSITE" id="PS51782">
    <property type="entry name" value="LYSM"/>
    <property type="match status" value="1"/>
</dbReference>
<evidence type="ECO:0000256" key="6">
    <source>
        <dbReference type="ARBA" id="ARBA00022840"/>
    </source>
</evidence>
<dbReference type="Pfam" id="PF23473">
    <property type="entry name" value="LysM3_LYK4_5"/>
    <property type="match status" value="1"/>
</dbReference>